<protein>
    <submittedName>
        <fullName evidence="1">Uncharacterized protein</fullName>
    </submittedName>
</protein>
<evidence type="ECO:0000313" key="1">
    <source>
        <dbReference type="EMBL" id="AYB58053.1"/>
    </source>
</evidence>
<sequence length="122" mass="13645">MSGSERCTVRRWCRRRAAESGAVEHRMLAGEVRSARSGTAPVTRPSSRAVACPSVCVRFRSRSGQPRSRQNGWPAQCGALRSCLGRRVTVRSFRPGMTALWRRGCRTLGTAHDHDNRDPPRR</sequence>
<geneLocation type="plasmid" evidence="1">
    <name>unnamed</name>
</geneLocation>
<reference evidence="1" key="1">
    <citation type="submission" date="2018-01" db="EMBL/GenBank/DDBJ databases">
        <title>Complete Genome Sequence of three strains from Ralstonia solanacearum ecotype Moko sequevar IIA-53 from Brazil.</title>
        <authorList>
            <person name="Silva J.R."/>
            <person name="Albuquerque G.M.R."/>
            <person name="Pais A.K.L."/>
            <person name="Silva A.M.F."/>
            <person name="Boiteux M.E.N.F."/>
            <person name="Souza E.B."/>
            <person name="Mariano R.L.R."/>
        </authorList>
    </citation>
    <scope>NUCLEOTIDE SEQUENCE [LARGE SCALE GENOMIC DNA]</scope>
    <source>
        <strain evidence="1">SFC</strain>
        <plasmid evidence="1">unnamed</plasmid>
    </source>
</reference>
<dbReference type="EMBL" id="CP026093">
    <property type="protein sequence ID" value="AYB58053.1"/>
    <property type="molecule type" value="Genomic_DNA"/>
</dbReference>
<keyword evidence="1" id="KW-0614">Plasmid</keyword>
<proteinExistence type="predicted"/>
<organism evidence="1">
    <name type="scientific">Ralstonia solanacearum</name>
    <name type="common">Pseudomonas solanacearum</name>
    <dbReference type="NCBI Taxonomy" id="305"/>
    <lineage>
        <taxon>Bacteria</taxon>
        <taxon>Pseudomonadati</taxon>
        <taxon>Pseudomonadota</taxon>
        <taxon>Betaproteobacteria</taxon>
        <taxon>Burkholderiales</taxon>
        <taxon>Burkholderiaceae</taxon>
        <taxon>Ralstonia</taxon>
        <taxon>Ralstonia solanacearum species complex</taxon>
    </lineage>
</organism>
<accession>A0A809E637</accession>
<dbReference type="AlphaFoldDB" id="A0A809E637"/>
<name>A0A809E637_RALSL</name>
<gene>
    <name evidence="1" type="ORF">C2L97_18745</name>
</gene>